<feature type="transmembrane region" description="Helical" evidence="1">
    <location>
        <begin position="167"/>
        <end position="188"/>
    </location>
</feature>
<dbReference type="AlphaFoldDB" id="A0A8J2WWH8"/>
<feature type="transmembrane region" description="Helical" evidence="1">
    <location>
        <begin position="122"/>
        <end position="142"/>
    </location>
</feature>
<feature type="chain" id="PRO_5035176759" evidence="2">
    <location>
        <begin position="18"/>
        <end position="266"/>
    </location>
</feature>
<feature type="signal peptide" evidence="2">
    <location>
        <begin position="1"/>
        <end position="17"/>
    </location>
</feature>
<feature type="transmembrane region" description="Helical" evidence="1">
    <location>
        <begin position="89"/>
        <end position="110"/>
    </location>
</feature>
<sequence>MMPLSVVAALLGASCSAFAPKPLRGTPRRNAKRQSLQMNVITDRPARAALAAAYVGFAGAIATFPGEFNNPADIQLIQDALNDPTSMNPVFFFVFNSLGLIPAVNAAVLLPGAKDQRPLPAAPFVASSFFAGYGGVGPYMILREPRFGPIKRSELGFFPRVVTESKLFGAGLVAGAVGLYGGLLTQLSGGALSDYIDLAASSKLVSVSSVDFLILSLFAFEPIKEDMSRRGWWGCYGENNVGRLAAFCFPVLGPAAYVLLRPALKD</sequence>
<evidence type="ECO:0000256" key="2">
    <source>
        <dbReference type="SAM" id="SignalP"/>
    </source>
</evidence>
<evidence type="ECO:0000256" key="1">
    <source>
        <dbReference type="SAM" id="Phobius"/>
    </source>
</evidence>
<accession>A0A8J2WWH8</accession>
<dbReference type="PANTHER" id="PTHR36009">
    <property type="match status" value="1"/>
</dbReference>
<keyword evidence="4" id="KW-1185">Reference proteome</keyword>
<dbReference type="Proteomes" id="UP000789595">
    <property type="component" value="Unassembled WGS sequence"/>
</dbReference>
<dbReference type="OrthoDB" id="47210at2759"/>
<reference evidence="3" key="1">
    <citation type="submission" date="2021-11" db="EMBL/GenBank/DDBJ databases">
        <authorList>
            <consortium name="Genoscope - CEA"/>
            <person name="William W."/>
        </authorList>
    </citation>
    <scope>NUCLEOTIDE SEQUENCE</scope>
</reference>
<dbReference type="EMBL" id="CAKKNE010000002">
    <property type="protein sequence ID" value="CAH0368605.1"/>
    <property type="molecule type" value="Genomic_DNA"/>
</dbReference>
<keyword evidence="1" id="KW-1133">Transmembrane helix</keyword>
<organism evidence="3 4">
    <name type="scientific">Pelagomonas calceolata</name>
    <dbReference type="NCBI Taxonomy" id="35677"/>
    <lineage>
        <taxon>Eukaryota</taxon>
        <taxon>Sar</taxon>
        <taxon>Stramenopiles</taxon>
        <taxon>Ochrophyta</taxon>
        <taxon>Pelagophyceae</taxon>
        <taxon>Pelagomonadales</taxon>
        <taxon>Pelagomonadaceae</taxon>
        <taxon>Pelagomonas</taxon>
    </lineage>
</organism>
<keyword evidence="1" id="KW-0812">Transmembrane</keyword>
<name>A0A8J2WWH8_9STRA</name>
<comment type="caution">
    <text evidence="3">The sequence shown here is derived from an EMBL/GenBank/DDBJ whole genome shotgun (WGS) entry which is preliminary data.</text>
</comment>
<gene>
    <name evidence="3" type="ORF">PECAL_2P16770</name>
</gene>
<feature type="transmembrane region" description="Helical" evidence="1">
    <location>
        <begin position="48"/>
        <end position="68"/>
    </location>
</feature>
<feature type="transmembrane region" description="Helical" evidence="1">
    <location>
        <begin position="241"/>
        <end position="260"/>
    </location>
</feature>
<dbReference type="PANTHER" id="PTHR36009:SF3">
    <property type="entry name" value="TRANSMEMBRANE PROTEIN"/>
    <property type="match status" value="1"/>
</dbReference>
<feature type="transmembrane region" description="Helical" evidence="1">
    <location>
        <begin position="200"/>
        <end position="220"/>
    </location>
</feature>
<proteinExistence type="predicted"/>
<evidence type="ECO:0000313" key="3">
    <source>
        <dbReference type="EMBL" id="CAH0368605.1"/>
    </source>
</evidence>
<keyword evidence="2" id="KW-0732">Signal</keyword>
<keyword evidence="1" id="KW-0472">Membrane</keyword>
<protein>
    <submittedName>
        <fullName evidence="3">Uncharacterized protein</fullName>
    </submittedName>
</protein>
<evidence type="ECO:0000313" key="4">
    <source>
        <dbReference type="Proteomes" id="UP000789595"/>
    </source>
</evidence>